<name>A0AAX6HA65_IRIPA</name>
<feature type="repeat" description="PPR" evidence="2">
    <location>
        <begin position="138"/>
        <end position="168"/>
    </location>
</feature>
<dbReference type="FunFam" id="1.25.40.10:FF:000184">
    <property type="entry name" value="Pentatricopeptide repeat-containing protein, chloroplastic"/>
    <property type="match status" value="1"/>
</dbReference>
<dbReference type="Pfam" id="PF20431">
    <property type="entry name" value="E_motif"/>
    <property type="match status" value="1"/>
</dbReference>
<feature type="repeat" description="PPR" evidence="2">
    <location>
        <begin position="237"/>
        <end position="267"/>
    </location>
</feature>
<dbReference type="InterPro" id="IPR002885">
    <property type="entry name" value="PPR_rpt"/>
</dbReference>
<dbReference type="SUPFAM" id="SSF48452">
    <property type="entry name" value="TPR-like"/>
    <property type="match status" value="1"/>
</dbReference>
<feature type="repeat" description="PPR" evidence="2">
    <location>
        <begin position="268"/>
        <end position="302"/>
    </location>
</feature>
<dbReference type="EMBL" id="JANAVB010011394">
    <property type="protein sequence ID" value="KAJ6837622.1"/>
    <property type="molecule type" value="Genomic_DNA"/>
</dbReference>
<dbReference type="Gene3D" id="1.25.40.10">
    <property type="entry name" value="Tetratricopeptide repeat domain"/>
    <property type="match status" value="4"/>
</dbReference>
<dbReference type="InterPro" id="IPR046848">
    <property type="entry name" value="E_motif"/>
</dbReference>
<dbReference type="AlphaFoldDB" id="A0AAX6HA65"/>
<gene>
    <name evidence="3" type="ORF">M6B38_119825</name>
</gene>
<evidence type="ECO:0000313" key="3">
    <source>
        <dbReference type="EMBL" id="KAJ6837622.1"/>
    </source>
</evidence>
<dbReference type="PANTHER" id="PTHR47926:SF499">
    <property type="entry name" value="PENTATRICOPEPTIDE REPEAT-CONTAINING PROTEIN"/>
    <property type="match status" value="1"/>
</dbReference>
<dbReference type="InterPro" id="IPR046960">
    <property type="entry name" value="PPR_At4g14850-like_plant"/>
</dbReference>
<protein>
    <submittedName>
        <fullName evidence="3">Pentatricopeptide repeat-containing protein-like</fullName>
    </submittedName>
</protein>
<dbReference type="GO" id="GO:0009451">
    <property type="term" value="P:RNA modification"/>
    <property type="evidence" value="ECO:0007669"/>
    <property type="project" value="InterPro"/>
</dbReference>
<reference evidence="3" key="1">
    <citation type="journal article" date="2023" name="GigaByte">
        <title>Genome assembly of the bearded iris, Iris pallida Lam.</title>
        <authorList>
            <person name="Bruccoleri R.E."/>
            <person name="Oakeley E.J."/>
            <person name="Faust A.M.E."/>
            <person name="Altorfer M."/>
            <person name="Dessus-Babus S."/>
            <person name="Burckhardt D."/>
            <person name="Oertli M."/>
            <person name="Naumann U."/>
            <person name="Petersen F."/>
            <person name="Wong J."/>
        </authorList>
    </citation>
    <scope>NUCLEOTIDE SEQUENCE</scope>
    <source>
        <strain evidence="3">GSM-AAB239-AS_SAM_17_03QT</strain>
    </source>
</reference>
<dbReference type="GO" id="GO:0003723">
    <property type="term" value="F:RNA binding"/>
    <property type="evidence" value="ECO:0007669"/>
    <property type="project" value="InterPro"/>
</dbReference>
<feature type="repeat" description="PPR" evidence="2">
    <location>
        <begin position="169"/>
        <end position="203"/>
    </location>
</feature>
<feature type="repeat" description="PPR" evidence="2">
    <location>
        <begin position="339"/>
        <end position="369"/>
    </location>
</feature>
<keyword evidence="1" id="KW-0677">Repeat</keyword>
<evidence type="ECO:0000256" key="2">
    <source>
        <dbReference type="PROSITE-ProRule" id="PRU00708"/>
    </source>
</evidence>
<dbReference type="Pfam" id="PF13041">
    <property type="entry name" value="PPR_2"/>
    <property type="match status" value="1"/>
</dbReference>
<keyword evidence="4" id="KW-1185">Reference proteome</keyword>
<dbReference type="PANTHER" id="PTHR47926">
    <property type="entry name" value="PENTATRICOPEPTIDE REPEAT-CONTAINING PROTEIN"/>
    <property type="match status" value="1"/>
</dbReference>
<dbReference type="NCBIfam" id="TIGR00756">
    <property type="entry name" value="PPR"/>
    <property type="match status" value="5"/>
</dbReference>
<accession>A0AAX6HA65</accession>
<dbReference type="PROSITE" id="PS51375">
    <property type="entry name" value="PPR"/>
    <property type="match status" value="6"/>
</dbReference>
<comment type="caution">
    <text evidence="3">The sequence shown here is derived from an EMBL/GenBank/DDBJ whole genome shotgun (WGS) entry which is preliminary data.</text>
</comment>
<dbReference type="InterPro" id="IPR011990">
    <property type="entry name" value="TPR-like_helical_dom_sf"/>
</dbReference>
<feature type="repeat" description="PPR" evidence="2">
    <location>
        <begin position="370"/>
        <end position="404"/>
    </location>
</feature>
<organism evidence="3 4">
    <name type="scientific">Iris pallida</name>
    <name type="common">Sweet iris</name>
    <dbReference type="NCBI Taxonomy" id="29817"/>
    <lineage>
        <taxon>Eukaryota</taxon>
        <taxon>Viridiplantae</taxon>
        <taxon>Streptophyta</taxon>
        <taxon>Embryophyta</taxon>
        <taxon>Tracheophyta</taxon>
        <taxon>Spermatophyta</taxon>
        <taxon>Magnoliopsida</taxon>
        <taxon>Liliopsida</taxon>
        <taxon>Asparagales</taxon>
        <taxon>Iridaceae</taxon>
        <taxon>Iridoideae</taxon>
        <taxon>Irideae</taxon>
        <taxon>Iris</taxon>
    </lineage>
</organism>
<dbReference type="Pfam" id="PF01535">
    <property type="entry name" value="PPR"/>
    <property type="match status" value="5"/>
</dbReference>
<proteinExistence type="predicted"/>
<evidence type="ECO:0000313" key="4">
    <source>
        <dbReference type="Proteomes" id="UP001140949"/>
    </source>
</evidence>
<dbReference type="Proteomes" id="UP001140949">
    <property type="component" value="Unassembled WGS sequence"/>
</dbReference>
<evidence type="ECO:0000256" key="1">
    <source>
        <dbReference type="ARBA" id="ARBA00022737"/>
    </source>
</evidence>
<reference evidence="3" key="2">
    <citation type="submission" date="2023-04" db="EMBL/GenBank/DDBJ databases">
        <authorList>
            <person name="Bruccoleri R.E."/>
            <person name="Oakeley E.J."/>
            <person name="Faust A.-M."/>
            <person name="Dessus-Babus S."/>
            <person name="Altorfer M."/>
            <person name="Burckhardt D."/>
            <person name="Oertli M."/>
            <person name="Naumann U."/>
            <person name="Petersen F."/>
            <person name="Wong J."/>
        </authorList>
    </citation>
    <scope>NUCLEOTIDE SEQUENCE</scope>
    <source>
        <strain evidence="3">GSM-AAB239-AS_SAM_17_03QT</strain>
        <tissue evidence="3">Leaf</tissue>
    </source>
</reference>
<sequence>MASSSPYLKSLSTLLHHSKTSSQILQIHAQSITNPSPTPLNLLFALSKLPTPSPLPHYPHLLFSQIPNPNTFAYNTLIRLSAPRASLRSFLSMRRNRVRPDSYTYPFLLKACASLLPSKELPVAAVHGESLRTGFGSDAFTVNSLIASYCRTGDIASARKLFDGFTHRDLVSWNSMIAGCVGFGDLDEAQKLFDVMPVRDAFSWAVLIDGYGKGAAAGGGVARARELFDRAEEEAKDSACWNSMVGAYCRAGDMGSARELFESMPRRNVISWSVMIDGYVSRGDPEEGLELFRRMLRQGVTKPDRVSAVGAIAACAQLGALDQGRWVHSYLERNGVPFDVVVGTSLVDMYMKCGSLELARRVFEGMRERNVVTWNAMIVGLGTNGRGAEAVELFFEMRKEGVPTDDLTLLGVLTACVHGGFVEEGLEIFDEFGGSPKVEHYGCVVDLLGRAGRLEEAKDVIERTRVEPTPALWGSLLAACRTHRRVGLAEHAVERLAGLGADDSGVYVLLSNVYAEAGAWDGVWRTRRLMEERGMRKETGRSVIELAGSVHEFINGDCSHPSKKKIFRVLQGLYNLMVSN</sequence>